<evidence type="ECO:0000256" key="6">
    <source>
        <dbReference type="ARBA" id="ARBA00023319"/>
    </source>
</evidence>
<dbReference type="Pfam" id="PF07686">
    <property type="entry name" value="V-set"/>
    <property type="match status" value="1"/>
</dbReference>
<gene>
    <name evidence="9" type="primary">Iglv151_0</name>
    <name evidence="9" type="ORF">CHLAEN_R13709</name>
</gene>
<dbReference type="InterPro" id="IPR051117">
    <property type="entry name" value="TRG_var/const_region"/>
</dbReference>
<dbReference type="InterPro" id="IPR036179">
    <property type="entry name" value="Ig-like_dom_sf"/>
</dbReference>
<protein>
    <submittedName>
        <fullName evidence="9">LV151 protein</fullName>
    </submittedName>
</protein>
<dbReference type="AlphaFoldDB" id="A0A7K9TUM4"/>
<dbReference type="Gene3D" id="2.60.40.10">
    <property type="entry name" value="Immunoglobulins"/>
    <property type="match status" value="1"/>
</dbReference>
<evidence type="ECO:0000256" key="3">
    <source>
        <dbReference type="ARBA" id="ARBA00022989"/>
    </source>
</evidence>
<feature type="chain" id="PRO_5029884425" evidence="7">
    <location>
        <begin position="19"/>
        <end position="119"/>
    </location>
</feature>
<evidence type="ECO:0000256" key="1">
    <source>
        <dbReference type="ARBA" id="ARBA00004370"/>
    </source>
</evidence>
<evidence type="ECO:0000256" key="5">
    <source>
        <dbReference type="ARBA" id="ARBA00023170"/>
    </source>
</evidence>
<dbReference type="EMBL" id="VWZY01003972">
    <property type="protein sequence ID" value="NXI52205.1"/>
    <property type="molecule type" value="Genomic_DNA"/>
</dbReference>
<keyword evidence="7" id="KW-0732">Signal</keyword>
<keyword evidence="10" id="KW-1185">Reference proteome</keyword>
<dbReference type="PANTHER" id="PTHR19256">
    <property type="entry name" value="T-CELL RECEPTOR GAMMA CHAIN"/>
    <property type="match status" value="1"/>
</dbReference>
<keyword evidence="5" id="KW-0675">Receptor</keyword>
<feature type="non-terminal residue" evidence="9">
    <location>
        <position position="1"/>
    </location>
</feature>
<accession>A0A7K9TUM4</accession>
<dbReference type="InterPro" id="IPR013783">
    <property type="entry name" value="Ig-like_fold"/>
</dbReference>
<evidence type="ECO:0000259" key="8">
    <source>
        <dbReference type="SMART" id="SM00406"/>
    </source>
</evidence>
<dbReference type="PANTHER" id="PTHR19256:SF65">
    <property type="entry name" value="T CELL RECEPTOR GAMMA CONSTANT 1-RELATED"/>
    <property type="match status" value="1"/>
</dbReference>
<dbReference type="SMART" id="SM00406">
    <property type="entry name" value="IGv"/>
    <property type="match status" value="1"/>
</dbReference>
<proteinExistence type="predicted"/>
<sequence length="119" mass="13837">LLLLPLLALAVAWSYGQAQGVLKQSPLSITKRPTKTAWIECKGEGISNFQSEYIHWYRQLPDKAPERILYIQSNQIIYDDNSYKSKYNAYKKGTDICIFGVYDINSNDEATYYCAYWKY</sequence>
<keyword evidence="3" id="KW-1133">Transmembrane helix</keyword>
<evidence type="ECO:0000256" key="2">
    <source>
        <dbReference type="ARBA" id="ARBA00022692"/>
    </source>
</evidence>
<evidence type="ECO:0000313" key="10">
    <source>
        <dbReference type="Proteomes" id="UP000579406"/>
    </source>
</evidence>
<dbReference type="GO" id="GO:0016020">
    <property type="term" value="C:membrane"/>
    <property type="evidence" value="ECO:0007669"/>
    <property type="project" value="UniProtKB-SubCell"/>
</dbReference>
<reference evidence="9 10" key="1">
    <citation type="submission" date="2019-09" db="EMBL/GenBank/DDBJ databases">
        <title>Bird 10,000 Genomes (B10K) Project - Family phase.</title>
        <authorList>
            <person name="Zhang G."/>
        </authorList>
    </citation>
    <scope>NUCLEOTIDE SEQUENCE [LARGE SCALE GENOMIC DNA]</scope>
    <source>
        <strain evidence="9">B10K-DU-001-61</strain>
        <tissue evidence="9">Muscle</tissue>
    </source>
</reference>
<evidence type="ECO:0000256" key="7">
    <source>
        <dbReference type="SAM" id="SignalP"/>
    </source>
</evidence>
<feature type="signal peptide" evidence="7">
    <location>
        <begin position="1"/>
        <end position="18"/>
    </location>
</feature>
<keyword evidence="2" id="KW-0812">Transmembrane</keyword>
<keyword evidence="6" id="KW-0393">Immunoglobulin domain</keyword>
<organism evidence="9 10">
    <name type="scientific">Chloroceryle aenea</name>
    <name type="common">American pygmy kingfisher</name>
    <dbReference type="NCBI Taxonomy" id="176938"/>
    <lineage>
        <taxon>Eukaryota</taxon>
        <taxon>Metazoa</taxon>
        <taxon>Chordata</taxon>
        <taxon>Craniata</taxon>
        <taxon>Vertebrata</taxon>
        <taxon>Euteleostomi</taxon>
        <taxon>Archelosauria</taxon>
        <taxon>Archosauria</taxon>
        <taxon>Dinosauria</taxon>
        <taxon>Saurischia</taxon>
        <taxon>Theropoda</taxon>
        <taxon>Coelurosauria</taxon>
        <taxon>Aves</taxon>
        <taxon>Neognathae</taxon>
        <taxon>Neoaves</taxon>
        <taxon>Telluraves</taxon>
        <taxon>Coraciimorphae</taxon>
        <taxon>Coraciiformes</taxon>
        <taxon>Cerylidae</taxon>
        <taxon>Chloroceryle</taxon>
    </lineage>
</organism>
<feature type="non-terminal residue" evidence="9">
    <location>
        <position position="119"/>
    </location>
</feature>
<evidence type="ECO:0000313" key="9">
    <source>
        <dbReference type="EMBL" id="NXI52205.1"/>
    </source>
</evidence>
<evidence type="ECO:0000256" key="4">
    <source>
        <dbReference type="ARBA" id="ARBA00023136"/>
    </source>
</evidence>
<keyword evidence="4" id="KW-0472">Membrane</keyword>
<comment type="subcellular location">
    <subcellularLocation>
        <location evidence="1">Membrane</location>
    </subcellularLocation>
</comment>
<dbReference type="SUPFAM" id="SSF48726">
    <property type="entry name" value="Immunoglobulin"/>
    <property type="match status" value="1"/>
</dbReference>
<dbReference type="Proteomes" id="UP000579406">
    <property type="component" value="Unassembled WGS sequence"/>
</dbReference>
<feature type="domain" description="Immunoglobulin V-set" evidence="8">
    <location>
        <begin position="36"/>
        <end position="116"/>
    </location>
</feature>
<comment type="caution">
    <text evidence="9">The sequence shown here is derived from an EMBL/GenBank/DDBJ whole genome shotgun (WGS) entry which is preliminary data.</text>
</comment>
<dbReference type="OrthoDB" id="8924181at2759"/>
<dbReference type="InterPro" id="IPR013106">
    <property type="entry name" value="Ig_V-set"/>
</dbReference>
<name>A0A7K9TUM4_9AVES</name>